<feature type="domain" description="NADP-dependent oxidoreductase" evidence="6">
    <location>
        <begin position="31"/>
        <end position="269"/>
    </location>
</feature>
<evidence type="ECO:0000256" key="5">
    <source>
        <dbReference type="PIRSR" id="PIRSR000097-3"/>
    </source>
</evidence>
<proteinExistence type="inferred from homology"/>
<dbReference type="Pfam" id="PF00248">
    <property type="entry name" value="Aldo_ket_red"/>
    <property type="match status" value="1"/>
</dbReference>
<evidence type="ECO:0000256" key="2">
    <source>
        <dbReference type="ARBA" id="ARBA00023002"/>
    </source>
</evidence>
<dbReference type="PANTHER" id="PTHR43827:SF13">
    <property type="entry name" value="ALDO_KETO REDUCTASE FAMILY PROTEIN"/>
    <property type="match status" value="1"/>
</dbReference>
<sequence length="284" mass="31737">MSLTIKSTIRLASGHSIPIIGFGVGYGYGGAFVDPKTATKPCVLEAFKVGYRYIDTAQVYSNEAEVGQAFRASGLDREEAFLSTKIYSASHGYDTTLDAVDSSLTRMGLEYVDLFLIHDACSGTARRLATYKALLHCRDQGKIKSVGVSNYGVKHLEEIKKAGYEMPVVNQIELHPLCQQKDIMSYCRDNSIVIQAYCPMMRGRMNHPVILSVANEYQKDPAQIVLRWSVQRGFIPLPRSSKFERIWSNAQIFDFELSKDDMDRLDALDRGKAGSISWNPVDVD</sequence>
<feature type="binding site" evidence="4">
    <location>
        <position position="118"/>
    </location>
    <ligand>
        <name>substrate</name>
    </ligand>
</feature>
<organism evidence="7 8">
    <name type="scientific">Heliocybe sulcata</name>
    <dbReference type="NCBI Taxonomy" id="5364"/>
    <lineage>
        <taxon>Eukaryota</taxon>
        <taxon>Fungi</taxon>
        <taxon>Dikarya</taxon>
        <taxon>Basidiomycota</taxon>
        <taxon>Agaricomycotina</taxon>
        <taxon>Agaricomycetes</taxon>
        <taxon>Gloeophyllales</taxon>
        <taxon>Gloeophyllaceae</taxon>
        <taxon>Heliocybe</taxon>
    </lineage>
</organism>
<dbReference type="OrthoDB" id="416253at2759"/>
<dbReference type="InterPro" id="IPR020471">
    <property type="entry name" value="AKR"/>
</dbReference>
<evidence type="ECO:0000256" key="3">
    <source>
        <dbReference type="PIRSR" id="PIRSR000097-1"/>
    </source>
</evidence>
<dbReference type="PIRSF" id="PIRSF000097">
    <property type="entry name" value="AKR"/>
    <property type="match status" value="1"/>
</dbReference>
<dbReference type="PANTHER" id="PTHR43827">
    <property type="entry name" value="2,5-DIKETO-D-GLUCONIC ACID REDUCTASE"/>
    <property type="match status" value="1"/>
</dbReference>
<evidence type="ECO:0000313" key="8">
    <source>
        <dbReference type="Proteomes" id="UP000305948"/>
    </source>
</evidence>
<dbReference type="SUPFAM" id="SSF51430">
    <property type="entry name" value="NAD(P)-linked oxidoreductase"/>
    <property type="match status" value="1"/>
</dbReference>
<evidence type="ECO:0000259" key="6">
    <source>
        <dbReference type="Pfam" id="PF00248"/>
    </source>
</evidence>
<dbReference type="Gene3D" id="3.20.20.100">
    <property type="entry name" value="NADP-dependent oxidoreductase domain"/>
    <property type="match status" value="1"/>
</dbReference>
<dbReference type="InterPro" id="IPR036812">
    <property type="entry name" value="NAD(P)_OxRdtase_dom_sf"/>
</dbReference>
<gene>
    <name evidence="7" type="ORF">OE88DRAFT_1675262</name>
</gene>
<dbReference type="GO" id="GO:0016491">
    <property type="term" value="F:oxidoreductase activity"/>
    <property type="evidence" value="ECO:0007669"/>
    <property type="project" value="UniProtKB-KW"/>
</dbReference>
<dbReference type="FunFam" id="3.20.20.100:FF:000015">
    <property type="entry name" value="Oxidoreductase, aldo/keto reductase family"/>
    <property type="match status" value="1"/>
</dbReference>
<name>A0A5C3NA76_9AGAM</name>
<feature type="active site" description="Proton donor" evidence="3">
    <location>
        <position position="60"/>
    </location>
</feature>
<feature type="site" description="Lowers pKa of active site Tyr" evidence="5">
    <location>
        <position position="85"/>
    </location>
</feature>
<accession>A0A5C3NA76</accession>
<dbReference type="Proteomes" id="UP000305948">
    <property type="component" value="Unassembled WGS sequence"/>
</dbReference>
<dbReference type="EMBL" id="ML213506">
    <property type="protein sequence ID" value="TFK53945.1"/>
    <property type="molecule type" value="Genomic_DNA"/>
</dbReference>
<dbReference type="STRING" id="5364.A0A5C3NA76"/>
<evidence type="ECO:0000256" key="1">
    <source>
        <dbReference type="ARBA" id="ARBA00007905"/>
    </source>
</evidence>
<protein>
    <submittedName>
        <fullName evidence="7">Aldo/keto reductase</fullName>
    </submittedName>
</protein>
<dbReference type="InterPro" id="IPR018170">
    <property type="entry name" value="Aldo/ket_reductase_CS"/>
</dbReference>
<dbReference type="PROSITE" id="PS00063">
    <property type="entry name" value="ALDOKETO_REDUCTASE_3"/>
    <property type="match status" value="1"/>
</dbReference>
<keyword evidence="2" id="KW-0560">Oxidoreductase</keyword>
<dbReference type="InterPro" id="IPR023210">
    <property type="entry name" value="NADP_OxRdtase_dom"/>
</dbReference>
<reference evidence="7 8" key="1">
    <citation type="journal article" date="2019" name="Nat. Ecol. Evol.">
        <title>Megaphylogeny resolves global patterns of mushroom evolution.</title>
        <authorList>
            <person name="Varga T."/>
            <person name="Krizsan K."/>
            <person name="Foldi C."/>
            <person name="Dima B."/>
            <person name="Sanchez-Garcia M."/>
            <person name="Sanchez-Ramirez S."/>
            <person name="Szollosi G.J."/>
            <person name="Szarkandi J.G."/>
            <person name="Papp V."/>
            <person name="Albert L."/>
            <person name="Andreopoulos W."/>
            <person name="Angelini C."/>
            <person name="Antonin V."/>
            <person name="Barry K.W."/>
            <person name="Bougher N.L."/>
            <person name="Buchanan P."/>
            <person name="Buyck B."/>
            <person name="Bense V."/>
            <person name="Catcheside P."/>
            <person name="Chovatia M."/>
            <person name="Cooper J."/>
            <person name="Damon W."/>
            <person name="Desjardin D."/>
            <person name="Finy P."/>
            <person name="Geml J."/>
            <person name="Haridas S."/>
            <person name="Hughes K."/>
            <person name="Justo A."/>
            <person name="Karasinski D."/>
            <person name="Kautmanova I."/>
            <person name="Kiss B."/>
            <person name="Kocsube S."/>
            <person name="Kotiranta H."/>
            <person name="LaButti K.M."/>
            <person name="Lechner B.E."/>
            <person name="Liimatainen K."/>
            <person name="Lipzen A."/>
            <person name="Lukacs Z."/>
            <person name="Mihaltcheva S."/>
            <person name="Morgado L.N."/>
            <person name="Niskanen T."/>
            <person name="Noordeloos M.E."/>
            <person name="Ohm R.A."/>
            <person name="Ortiz-Santana B."/>
            <person name="Ovrebo C."/>
            <person name="Racz N."/>
            <person name="Riley R."/>
            <person name="Savchenko A."/>
            <person name="Shiryaev A."/>
            <person name="Soop K."/>
            <person name="Spirin V."/>
            <person name="Szebenyi C."/>
            <person name="Tomsovsky M."/>
            <person name="Tulloss R.E."/>
            <person name="Uehling J."/>
            <person name="Grigoriev I.V."/>
            <person name="Vagvolgyi C."/>
            <person name="Papp T."/>
            <person name="Martin F.M."/>
            <person name="Miettinen O."/>
            <person name="Hibbett D.S."/>
            <person name="Nagy L.G."/>
        </authorList>
    </citation>
    <scope>NUCLEOTIDE SEQUENCE [LARGE SCALE GENOMIC DNA]</scope>
    <source>
        <strain evidence="7 8">OMC1185</strain>
    </source>
</reference>
<keyword evidence="8" id="KW-1185">Reference proteome</keyword>
<dbReference type="CDD" id="cd19071">
    <property type="entry name" value="AKR_AKR1-5-like"/>
    <property type="match status" value="1"/>
</dbReference>
<evidence type="ECO:0000313" key="7">
    <source>
        <dbReference type="EMBL" id="TFK53945.1"/>
    </source>
</evidence>
<comment type="similarity">
    <text evidence="1">Belongs to the aldo/keto reductase family.</text>
</comment>
<dbReference type="PRINTS" id="PR00069">
    <property type="entry name" value="ALDKETRDTASE"/>
</dbReference>
<evidence type="ECO:0000256" key="4">
    <source>
        <dbReference type="PIRSR" id="PIRSR000097-2"/>
    </source>
</evidence>
<dbReference type="PROSITE" id="PS00062">
    <property type="entry name" value="ALDOKETO_REDUCTASE_2"/>
    <property type="match status" value="1"/>
</dbReference>
<dbReference type="AlphaFoldDB" id="A0A5C3NA76"/>